<proteinExistence type="predicted"/>
<accession>A0AAD4TLP6</accession>
<dbReference type="EMBL" id="JAJJMB010000061">
    <property type="protein sequence ID" value="KAI3963367.1"/>
    <property type="molecule type" value="Genomic_DNA"/>
</dbReference>
<evidence type="ECO:0000313" key="1">
    <source>
        <dbReference type="EMBL" id="KAI3963367.1"/>
    </source>
</evidence>
<reference evidence="1" key="1">
    <citation type="submission" date="2022-04" db="EMBL/GenBank/DDBJ databases">
        <title>A functionally conserved STORR gene fusion in Papaver species that diverged 16.8 million years ago.</title>
        <authorList>
            <person name="Catania T."/>
        </authorList>
    </citation>
    <scope>NUCLEOTIDE SEQUENCE</scope>
    <source>
        <strain evidence="1">S-188037</strain>
    </source>
</reference>
<dbReference type="Proteomes" id="UP001202328">
    <property type="component" value="Unassembled WGS sequence"/>
</dbReference>
<gene>
    <name evidence="1" type="ORF">MKW98_022789</name>
</gene>
<sequence>MSKYSTRTIKAAHVTMMTTVKSNHNIRLLKRMNSFRKCKIGHLCPSCKST</sequence>
<evidence type="ECO:0000313" key="2">
    <source>
        <dbReference type="Proteomes" id="UP001202328"/>
    </source>
</evidence>
<name>A0AAD4TLP6_9MAGN</name>
<keyword evidence="2" id="KW-1185">Reference proteome</keyword>
<organism evidence="1 2">
    <name type="scientific">Papaver atlanticum</name>
    <dbReference type="NCBI Taxonomy" id="357466"/>
    <lineage>
        <taxon>Eukaryota</taxon>
        <taxon>Viridiplantae</taxon>
        <taxon>Streptophyta</taxon>
        <taxon>Embryophyta</taxon>
        <taxon>Tracheophyta</taxon>
        <taxon>Spermatophyta</taxon>
        <taxon>Magnoliopsida</taxon>
        <taxon>Ranunculales</taxon>
        <taxon>Papaveraceae</taxon>
        <taxon>Papaveroideae</taxon>
        <taxon>Papaver</taxon>
    </lineage>
</organism>
<dbReference type="AlphaFoldDB" id="A0AAD4TLP6"/>
<protein>
    <submittedName>
        <fullName evidence="1">Uncharacterized protein</fullName>
    </submittedName>
</protein>
<comment type="caution">
    <text evidence="1">The sequence shown here is derived from an EMBL/GenBank/DDBJ whole genome shotgun (WGS) entry which is preliminary data.</text>
</comment>